<keyword evidence="1" id="KW-1133">Transmembrane helix</keyword>
<keyword evidence="3" id="KW-1185">Reference proteome</keyword>
<proteinExistence type="predicted"/>
<protein>
    <submittedName>
        <fullName evidence="2">Spore germination protein GerW family protein</fullName>
    </submittedName>
</protein>
<accession>A0ABV8FVR9</accession>
<dbReference type="Proteomes" id="UP001595847">
    <property type="component" value="Unassembled WGS sequence"/>
</dbReference>
<feature type="transmembrane region" description="Helical" evidence="1">
    <location>
        <begin position="117"/>
        <end position="137"/>
    </location>
</feature>
<evidence type="ECO:0000313" key="2">
    <source>
        <dbReference type="EMBL" id="MFC3999524.1"/>
    </source>
</evidence>
<reference evidence="3" key="1">
    <citation type="journal article" date="2019" name="Int. J. Syst. Evol. Microbiol.">
        <title>The Global Catalogue of Microorganisms (GCM) 10K type strain sequencing project: providing services to taxonomists for standard genome sequencing and annotation.</title>
        <authorList>
            <consortium name="The Broad Institute Genomics Platform"/>
            <consortium name="The Broad Institute Genome Sequencing Center for Infectious Disease"/>
            <person name="Wu L."/>
            <person name="Ma J."/>
        </authorList>
    </citation>
    <scope>NUCLEOTIDE SEQUENCE [LARGE SCALE GENOMIC DNA]</scope>
    <source>
        <strain evidence="3">TBRC 1826</strain>
    </source>
</reference>
<evidence type="ECO:0000313" key="3">
    <source>
        <dbReference type="Proteomes" id="UP001595847"/>
    </source>
</evidence>
<sequence>MSPSNVPAEVDPAVRQAVDRRVAAPRGSVADGLVSRIGGALNAHAVYGAPVERAGVTVIPVAKVAFGFGSGAGEGGPDTRGAGDGAGGGGTAVPLGFIEIRDDGAAFVPIRRPAKAIVIPLAFIAGATAVGIVSTVMKRRAIALRR</sequence>
<organism evidence="2 3">
    <name type="scientific">Nocardiopsis sediminis</name>
    <dbReference type="NCBI Taxonomy" id="1778267"/>
    <lineage>
        <taxon>Bacteria</taxon>
        <taxon>Bacillati</taxon>
        <taxon>Actinomycetota</taxon>
        <taxon>Actinomycetes</taxon>
        <taxon>Streptosporangiales</taxon>
        <taxon>Nocardiopsidaceae</taxon>
        <taxon>Nocardiopsis</taxon>
    </lineage>
</organism>
<keyword evidence="1" id="KW-0812">Transmembrane</keyword>
<comment type="caution">
    <text evidence="2">The sequence shown here is derived from an EMBL/GenBank/DDBJ whole genome shotgun (WGS) entry which is preliminary data.</text>
</comment>
<name>A0ABV8FVR9_9ACTN</name>
<dbReference type="RefSeq" id="WP_378537994.1">
    <property type="nucleotide sequence ID" value="NZ_JBHSBH010000015.1"/>
</dbReference>
<keyword evidence="1" id="KW-0472">Membrane</keyword>
<dbReference type="InterPro" id="IPR014229">
    <property type="entry name" value="Spore_YtfJ"/>
</dbReference>
<gene>
    <name evidence="2" type="ORF">ACFOVU_26665</name>
</gene>
<dbReference type="PANTHER" id="PTHR39162">
    <property type="entry name" value="GLL3345 PROTEIN"/>
    <property type="match status" value="1"/>
</dbReference>
<evidence type="ECO:0000256" key="1">
    <source>
        <dbReference type="SAM" id="Phobius"/>
    </source>
</evidence>
<dbReference type="EMBL" id="JBHSBH010000015">
    <property type="protein sequence ID" value="MFC3999524.1"/>
    <property type="molecule type" value="Genomic_DNA"/>
</dbReference>
<dbReference type="Pfam" id="PF09579">
    <property type="entry name" value="Spore_YtfJ"/>
    <property type="match status" value="1"/>
</dbReference>
<dbReference type="PANTHER" id="PTHR39162:SF1">
    <property type="entry name" value="SPORULATION PROTEIN YTFJ"/>
    <property type="match status" value="1"/>
</dbReference>